<organism evidence="1 2">
    <name type="scientific">Ambispora gerdemannii</name>
    <dbReference type="NCBI Taxonomy" id="144530"/>
    <lineage>
        <taxon>Eukaryota</taxon>
        <taxon>Fungi</taxon>
        <taxon>Fungi incertae sedis</taxon>
        <taxon>Mucoromycota</taxon>
        <taxon>Glomeromycotina</taxon>
        <taxon>Glomeromycetes</taxon>
        <taxon>Archaeosporales</taxon>
        <taxon>Ambisporaceae</taxon>
        <taxon>Ambispora</taxon>
    </lineage>
</organism>
<dbReference type="EMBL" id="CAJVPL010001884">
    <property type="protein sequence ID" value="CAG8591384.1"/>
    <property type="molecule type" value="Genomic_DNA"/>
</dbReference>
<evidence type="ECO:0000313" key="1">
    <source>
        <dbReference type="EMBL" id="CAG8591384.1"/>
    </source>
</evidence>
<dbReference type="AlphaFoldDB" id="A0A9N9C6Y1"/>
<dbReference type="OrthoDB" id="6247875at2759"/>
<keyword evidence="2" id="KW-1185">Reference proteome</keyword>
<proteinExistence type="predicted"/>
<evidence type="ECO:0000313" key="2">
    <source>
        <dbReference type="Proteomes" id="UP000789831"/>
    </source>
</evidence>
<accession>A0A9N9C6Y1</accession>
<protein>
    <submittedName>
        <fullName evidence="1">839_t:CDS:1</fullName>
    </submittedName>
</protein>
<sequence>MYHIQTFPPYHPTTYFLKNKRNGDLQHKAPNAFMIFRACISVQVKILQLGDAVKISRISCELWNSLPEYQKKAYKKISSDLKAIYSANGQSENIREEENNRGDSNQNPIYDFLVDKDHEPNQNHNRCFAEEYHQNESDQNPNNHFQNVFMKECYQPNNQVKDFVPEECPNNHSENVFMKEYYQSNNPFDQFAGFFTKECYQPNNQIEGDFDNEYYGLNKD</sequence>
<dbReference type="CDD" id="cd00084">
    <property type="entry name" value="HMG-box_SF"/>
    <property type="match status" value="1"/>
</dbReference>
<reference evidence="1" key="1">
    <citation type="submission" date="2021-06" db="EMBL/GenBank/DDBJ databases">
        <authorList>
            <person name="Kallberg Y."/>
            <person name="Tangrot J."/>
            <person name="Rosling A."/>
        </authorList>
    </citation>
    <scope>NUCLEOTIDE SEQUENCE</scope>
    <source>
        <strain evidence="1">MT106</strain>
    </source>
</reference>
<dbReference type="Proteomes" id="UP000789831">
    <property type="component" value="Unassembled WGS sequence"/>
</dbReference>
<name>A0A9N9C6Y1_9GLOM</name>
<gene>
    <name evidence="1" type="ORF">AGERDE_LOCUS8625</name>
</gene>
<dbReference type="SUPFAM" id="SSF47095">
    <property type="entry name" value="HMG-box"/>
    <property type="match status" value="1"/>
</dbReference>
<dbReference type="Gene3D" id="1.10.30.10">
    <property type="entry name" value="High mobility group box domain"/>
    <property type="match status" value="1"/>
</dbReference>
<dbReference type="InterPro" id="IPR036910">
    <property type="entry name" value="HMG_box_dom_sf"/>
</dbReference>
<comment type="caution">
    <text evidence="1">The sequence shown here is derived from an EMBL/GenBank/DDBJ whole genome shotgun (WGS) entry which is preliminary data.</text>
</comment>